<feature type="compositionally biased region" description="Basic and acidic residues" evidence="1">
    <location>
        <begin position="1169"/>
        <end position="1178"/>
    </location>
</feature>
<comment type="caution">
    <text evidence="3">The sequence shown here is derived from an EMBL/GenBank/DDBJ whole genome shotgun (WGS) entry which is preliminary data.</text>
</comment>
<feature type="compositionally biased region" description="Acidic residues" evidence="1">
    <location>
        <begin position="529"/>
        <end position="538"/>
    </location>
</feature>
<evidence type="ECO:0000313" key="4">
    <source>
        <dbReference type="Proteomes" id="UP001296104"/>
    </source>
</evidence>
<feature type="compositionally biased region" description="Acidic residues" evidence="1">
    <location>
        <begin position="1067"/>
        <end position="1080"/>
    </location>
</feature>
<feature type="compositionally biased region" description="Polar residues" evidence="1">
    <location>
        <begin position="357"/>
        <end position="372"/>
    </location>
</feature>
<feature type="compositionally biased region" description="Acidic residues" evidence="1">
    <location>
        <begin position="946"/>
        <end position="955"/>
    </location>
</feature>
<feature type="compositionally biased region" description="Polar residues" evidence="1">
    <location>
        <begin position="967"/>
        <end position="977"/>
    </location>
</feature>
<feature type="compositionally biased region" description="Basic and acidic residues" evidence="1">
    <location>
        <begin position="450"/>
        <end position="462"/>
    </location>
</feature>
<feature type="compositionally biased region" description="Polar residues" evidence="1">
    <location>
        <begin position="736"/>
        <end position="771"/>
    </location>
</feature>
<feature type="transmembrane region" description="Helical" evidence="2">
    <location>
        <begin position="33"/>
        <end position="53"/>
    </location>
</feature>
<gene>
    <name evidence="3" type="ORF">LECACI_7A005148</name>
</gene>
<feature type="region of interest" description="Disordered" evidence="1">
    <location>
        <begin position="237"/>
        <end position="876"/>
    </location>
</feature>
<feature type="compositionally biased region" description="Acidic residues" evidence="1">
    <location>
        <begin position="409"/>
        <end position="424"/>
    </location>
</feature>
<keyword evidence="2" id="KW-1133">Transmembrane helix</keyword>
<feature type="compositionally biased region" description="Polar residues" evidence="1">
    <location>
        <begin position="560"/>
        <end position="578"/>
    </location>
</feature>
<feature type="compositionally biased region" description="Low complexity" evidence="1">
    <location>
        <begin position="277"/>
        <end position="289"/>
    </location>
</feature>
<feature type="compositionally biased region" description="Acidic residues" evidence="1">
    <location>
        <begin position="1112"/>
        <end position="1123"/>
    </location>
</feature>
<keyword evidence="4" id="KW-1185">Reference proteome</keyword>
<evidence type="ECO:0000256" key="2">
    <source>
        <dbReference type="SAM" id="Phobius"/>
    </source>
</evidence>
<keyword evidence="2" id="KW-0472">Membrane</keyword>
<feature type="compositionally biased region" description="Basic and acidic residues" evidence="1">
    <location>
        <begin position="889"/>
        <end position="945"/>
    </location>
</feature>
<reference evidence="3" key="1">
    <citation type="submission" date="2023-11" db="EMBL/GenBank/DDBJ databases">
        <authorList>
            <person name="Alioto T."/>
            <person name="Alioto T."/>
            <person name="Gomez Garrido J."/>
        </authorList>
    </citation>
    <scope>NUCLEOTIDE SEQUENCE</scope>
</reference>
<feature type="compositionally biased region" description="Polar residues" evidence="1">
    <location>
        <begin position="778"/>
        <end position="797"/>
    </location>
</feature>
<feature type="compositionally biased region" description="Acidic residues" evidence="1">
    <location>
        <begin position="1152"/>
        <end position="1168"/>
    </location>
</feature>
<feature type="compositionally biased region" description="Basic and acidic residues" evidence="1">
    <location>
        <begin position="336"/>
        <end position="349"/>
    </location>
</feature>
<dbReference type="EMBL" id="CAVMBE010000032">
    <property type="protein sequence ID" value="CAK4028406.1"/>
    <property type="molecule type" value="Genomic_DNA"/>
</dbReference>
<evidence type="ECO:0000256" key="1">
    <source>
        <dbReference type="SAM" id="MobiDB-lite"/>
    </source>
</evidence>
<dbReference type="AlphaFoldDB" id="A0AAI8Z030"/>
<name>A0AAI8Z030_9PEZI</name>
<keyword evidence="2" id="KW-0812">Transmembrane</keyword>
<sequence>MFTLSLRRAGPAAARAIAWESATTPTKSHTSRVNGVIFGSLIAILVFLCMMALDRLYNPQVKRIRIAPWSGGYSLGTSNRPPLQRLGLNGDPHGPSRLYRHEIERLKKQIRDQAEDMVILDFQWQEERTQAEEAQRLKLQKETDLVRHDYETRFEEQAADFRRQVSNITNELQREKHERFRLVAERDAAAGEAENARRGHQQAERERDAWEAYYQGLYEAKELRLREDYRADEKRLAKSVQDHKERLEEEAARKARQPTRKLGATKSAAETPDHGSQAQAQQEAATSAMEEARGTSGLGSTGQHQHRPLAPSKGRSTVVTPTWERKQPRSPKGKGRATEVKLDNDRPADSFKGGILEQSQQNASTASVSSIAGNDMMDTTGASMQSDGCEKRDTGLQPPLDNQESPNVAEDEQNMLGLDEEPDKNEDRKTEDEGEGESEKEDDDDDDDKVDVPEHKASRPNDEEQTPDDEADDSDEDDGSGENDGSGAGGAIAAPASASANLLESVDPSLSMQQQQQPQQPPQQHPSLDEDLDMDDWDQVYRPGTPDEDLPPAPFKEEQNTSQWQENIPQLEQMSSQFGDMVFSGDGWTGDLNIGQSSQPPPSTEAPSLHEAPTRDQEVEMSDDCLLEDHFTGPGYEAQQQANGYSSQDQEGVKTAQNEVHPTQSAEEEMQDIFPHSFIDGDLSDDDQLNEGEQPGYNTQQPPNTTADQIENTVLPEPLDGLRTQHAGHGQLPGDGTQQIPSEQSGSLGGRSNSAPESPPDQSTTLQSSGDQPHWANENLSQNGESTASLRISTTESLDAPDEDEDEELGLVDVDLDQDKRPKKPSEEESTDINTETPQEFPQASVPTFDPRAESNSAQEKDGARDSSNFFGDIPQNFKFGRKVAKLRVRSEKEKEAFQKKLEEGQRREKEEEELRGRKAKEEENLREFRRRRDEEAAAERVRAAEEEESDEDEPTSQPEPPGVASRWSQPDYQQAAASAYTVQMGPVGKKYDPFARIGTASNTPSPARTGPVTRPPAPWYTSLTPPQGPVTAPPAFRTSQLSRNPSIQPSKAAHTTPDDKDADQGMSDESDEDEGEEDNSAANRNQPSGTHGTAFASNKDDLTVENKNKDDEDDEDDVEDECGQCGGFDNNHKPDCKGVAPPEPASKPEQDSEPEDCDDISEDDSEDDLTKLHRMEFPDEDPYQSGEDERQD</sequence>
<organism evidence="3 4">
    <name type="scientific">Lecanosticta acicola</name>
    <dbReference type="NCBI Taxonomy" id="111012"/>
    <lineage>
        <taxon>Eukaryota</taxon>
        <taxon>Fungi</taxon>
        <taxon>Dikarya</taxon>
        <taxon>Ascomycota</taxon>
        <taxon>Pezizomycotina</taxon>
        <taxon>Dothideomycetes</taxon>
        <taxon>Dothideomycetidae</taxon>
        <taxon>Mycosphaerellales</taxon>
        <taxon>Mycosphaerellaceae</taxon>
        <taxon>Lecanosticta</taxon>
    </lineage>
</organism>
<feature type="compositionally biased region" description="Low complexity" evidence="1">
    <location>
        <begin position="491"/>
        <end position="500"/>
    </location>
</feature>
<feature type="compositionally biased region" description="Acidic residues" evidence="1">
    <location>
        <begin position="799"/>
        <end position="816"/>
    </location>
</feature>
<feature type="region of interest" description="Disordered" evidence="1">
    <location>
        <begin position="889"/>
        <end position="1193"/>
    </location>
</feature>
<feature type="compositionally biased region" description="Basic and acidic residues" evidence="1">
    <location>
        <begin position="817"/>
        <end position="827"/>
    </location>
</feature>
<feature type="compositionally biased region" description="Polar residues" evidence="1">
    <location>
        <begin position="638"/>
        <end position="665"/>
    </location>
</feature>
<feature type="compositionally biased region" description="Polar residues" evidence="1">
    <location>
        <begin position="832"/>
        <end position="846"/>
    </location>
</feature>
<feature type="compositionally biased region" description="Basic and acidic residues" evidence="1">
    <location>
        <begin position="237"/>
        <end position="253"/>
    </location>
</feature>
<dbReference type="Proteomes" id="UP001296104">
    <property type="component" value="Unassembled WGS sequence"/>
</dbReference>
<feature type="compositionally biased region" description="Acidic residues" evidence="1">
    <location>
        <begin position="432"/>
        <end position="449"/>
    </location>
</feature>
<feature type="compositionally biased region" description="Acidic residues" evidence="1">
    <location>
        <begin position="463"/>
        <end position="481"/>
    </location>
</feature>
<feature type="compositionally biased region" description="Basic and acidic residues" evidence="1">
    <location>
        <begin position="1099"/>
        <end position="1111"/>
    </location>
</feature>
<proteinExistence type="predicted"/>
<feature type="region of interest" description="Disordered" evidence="1">
    <location>
        <begin position="187"/>
        <end position="206"/>
    </location>
</feature>
<feature type="compositionally biased region" description="Polar residues" evidence="1">
    <location>
        <begin position="1081"/>
        <end position="1092"/>
    </location>
</feature>
<feature type="compositionally biased region" description="Polar residues" evidence="1">
    <location>
        <begin position="1038"/>
        <end position="1050"/>
    </location>
</feature>
<evidence type="ECO:0000313" key="3">
    <source>
        <dbReference type="EMBL" id="CAK4028406.1"/>
    </source>
</evidence>
<feature type="compositionally biased region" description="Polar residues" evidence="1">
    <location>
        <begin position="696"/>
        <end position="712"/>
    </location>
</feature>
<protein>
    <submittedName>
        <fullName evidence="3">Uncharacterized protein</fullName>
    </submittedName>
</protein>
<accession>A0AAI8Z030</accession>